<dbReference type="InParanoid" id="K3Z1N6"/>
<organism evidence="1 2">
    <name type="scientific">Setaria italica</name>
    <name type="common">Foxtail millet</name>
    <name type="synonym">Panicum italicum</name>
    <dbReference type="NCBI Taxonomy" id="4555"/>
    <lineage>
        <taxon>Eukaryota</taxon>
        <taxon>Viridiplantae</taxon>
        <taxon>Streptophyta</taxon>
        <taxon>Embryophyta</taxon>
        <taxon>Tracheophyta</taxon>
        <taxon>Spermatophyta</taxon>
        <taxon>Magnoliopsida</taxon>
        <taxon>Liliopsida</taxon>
        <taxon>Poales</taxon>
        <taxon>Poaceae</taxon>
        <taxon>PACMAD clade</taxon>
        <taxon>Panicoideae</taxon>
        <taxon>Panicodae</taxon>
        <taxon>Paniceae</taxon>
        <taxon>Cenchrinae</taxon>
        <taxon>Setaria</taxon>
    </lineage>
</organism>
<dbReference type="AlphaFoldDB" id="K3Z1N6"/>
<reference evidence="2" key="1">
    <citation type="journal article" date="2012" name="Nat. Biotechnol.">
        <title>Reference genome sequence of the model plant Setaria.</title>
        <authorList>
            <person name="Bennetzen J.L."/>
            <person name="Schmutz J."/>
            <person name="Wang H."/>
            <person name="Percifield R."/>
            <person name="Hawkins J."/>
            <person name="Pontaroli A.C."/>
            <person name="Estep M."/>
            <person name="Feng L."/>
            <person name="Vaughn J.N."/>
            <person name="Grimwood J."/>
            <person name="Jenkins J."/>
            <person name="Barry K."/>
            <person name="Lindquist E."/>
            <person name="Hellsten U."/>
            <person name="Deshpande S."/>
            <person name="Wang X."/>
            <person name="Wu X."/>
            <person name="Mitros T."/>
            <person name="Triplett J."/>
            <person name="Yang X."/>
            <person name="Ye C.Y."/>
            <person name="Mauro-Herrera M."/>
            <person name="Wang L."/>
            <person name="Li P."/>
            <person name="Sharma M."/>
            <person name="Sharma R."/>
            <person name="Ronald P.C."/>
            <person name="Panaud O."/>
            <person name="Kellogg E.A."/>
            <person name="Brutnell T.P."/>
            <person name="Doust A.N."/>
            <person name="Tuskan G.A."/>
            <person name="Rokhsar D."/>
            <person name="Devos K.M."/>
        </authorList>
    </citation>
    <scope>NUCLEOTIDE SEQUENCE [LARGE SCALE GENOMIC DNA]</scope>
    <source>
        <strain evidence="2">cv. Yugu1</strain>
    </source>
</reference>
<dbReference type="EMBL" id="AGNK02000429">
    <property type="status" value="NOT_ANNOTATED_CDS"/>
    <property type="molecule type" value="Genomic_DNA"/>
</dbReference>
<name>K3Z1N6_SETIT</name>
<sequence length="37" mass="4366">MVTEMKSKGINIMTWRRVSRGWVHTSFFFHSHEALSA</sequence>
<dbReference type="Proteomes" id="UP000004995">
    <property type="component" value="Unassembled WGS sequence"/>
</dbReference>
<accession>K3Z1N6</accession>
<keyword evidence="2" id="KW-1185">Reference proteome</keyword>
<evidence type="ECO:0000313" key="1">
    <source>
        <dbReference type="EnsemblPlants" id="KQL30450"/>
    </source>
</evidence>
<proteinExistence type="predicted"/>
<dbReference type="HOGENOM" id="CLU_3351924_0_0_1"/>
<reference evidence="1" key="2">
    <citation type="submission" date="2018-08" db="UniProtKB">
        <authorList>
            <consortium name="EnsemblPlants"/>
        </authorList>
    </citation>
    <scope>IDENTIFICATION</scope>
    <source>
        <strain evidence="1">Yugu1</strain>
    </source>
</reference>
<protein>
    <submittedName>
        <fullName evidence="1">Uncharacterized protein</fullName>
    </submittedName>
</protein>
<evidence type="ECO:0000313" key="2">
    <source>
        <dbReference type="Proteomes" id="UP000004995"/>
    </source>
</evidence>
<dbReference type="Gramene" id="KQL30450">
    <property type="protein sequence ID" value="KQL30450"/>
    <property type="gene ID" value="SETIT_020454mg"/>
</dbReference>
<dbReference type="EnsemblPlants" id="KQL30450">
    <property type="protein sequence ID" value="KQL30450"/>
    <property type="gene ID" value="SETIT_020454mg"/>
</dbReference>